<dbReference type="RefSeq" id="WP_261402402.1">
    <property type="nucleotide sequence ID" value="NZ_CP081869.1"/>
</dbReference>
<dbReference type="Proteomes" id="UP000825701">
    <property type="component" value="Chromosome"/>
</dbReference>
<evidence type="ECO:0000256" key="1">
    <source>
        <dbReference type="ARBA" id="ARBA00022649"/>
    </source>
</evidence>
<keyword evidence="3" id="KW-1185">Reference proteome</keyword>
<dbReference type="KEGG" id="cmet:K6K41_21600"/>
<dbReference type="Gene3D" id="3.30.2310.20">
    <property type="entry name" value="RelE-like"/>
    <property type="match status" value="1"/>
</dbReference>
<evidence type="ECO:0000313" key="3">
    <source>
        <dbReference type="Proteomes" id="UP000825701"/>
    </source>
</evidence>
<dbReference type="Pfam" id="PF05016">
    <property type="entry name" value="ParE_toxin"/>
    <property type="match status" value="1"/>
</dbReference>
<protein>
    <submittedName>
        <fullName evidence="2">Type II toxin-antitoxin system RelE/ParE family toxin</fullName>
    </submittedName>
</protein>
<sequence>MLKVAELDLDRLEVFLAQEDPRASVEALRRIRAAANDLLAFPALAPTIHGRASRRLTVPFGRGAYRVDRERETVVILRVRHSREAR</sequence>
<proteinExistence type="predicted"/>
<keyword evidence="1" id="KW-1277">Toxin-antitoxin system</keyword>
<dbReference type="AlphaFoldDB" id="A0A9E6RDX3"/>
<dbReference type="InterPro" id="IPR035093">
    <property type="entry name" value="RelE/ParE_toxin_dom_sf"/>
</dbReference>
<reference evidence="2" key="1">
    <citation type="submission" date="2021-08" db="EMBL/GenBank/DDBJ databases">
        <authorList>
            <person name="Zhang H."/>
            <person name="Xu M."/>
            <person name="Yu Z."/>
            <person name="Yang L."/>
            <person name="Cai Y."/>
        </authorList>
    </citation>
    <scope>NUCLEOTIDE SEQUENCE</scope>
    <source>
        <strain evidence="2">CHL1</strain>
    </source>
</reference>
<accession>A0A9E6RDX3</accession>
<name>A0A9E6RDX3_9HYPH</name>
<dbReference type="EMBL" id="CP081869">
    <property type="protein sequence ID" value="QZN99345.1"/>
    <property type="molecule type" value="Genomic_DNA"/>
</dbReference>
<organism evidence="2 3">
    <name type="scientific">Chenggangzhangella methanolivorans</name>
    <dbReference type="NCBI Taxonomy" id="1437009"/>
    <lineage>
        <taxon>Bacteria</taxon>
        <taxon>Pseudomonadati</taxon>
        <taxon>Pseudomonadota</taxon>
        <taxon>Alphaproteobacteria</taxon>
        <taxon>Hyphomicrobiales</taxon>
        <taxon>Methylopilaceae</taxon>
        <taxon>Chenggangzhangella</taxon>
    </lineage>
</organism>
<evidence type="ECO:0000313" key="2">
    <source>
        <dbReference type="EMBL" id="QZN99345.1"/>
    </source>
</evidence>
<dbReference type="InterPro" id="IPR007712">
    <property type="entry name" value="RelE/ParE_toxin"/>
</dbReference>
<gene>
    <name evidence="2" type="ORF">K6K41_21600</name>
</gene>